<dbReference type="Gene3D" id="3.20.20.100">
    <property type="entry name" value="NADP-dependent oxidoreductase domain"/>
    <property type="match status" value="1"/>
</dbReference>
<dbReference type="InterPro" id="IPR036812">
    <property type="entry name" value="NAD(P)_OxRdtase_dom_sf"/>
</dbReference>
<dbReference type="RefSeq" id="XP_007320494.1">
    <property type="nucleotide sequence ID" value="XM_007320432.1"/>
</dbReference>
<dbReference type="PANTHER" id="PTHR11732">
    <property type="entry name" value="ALDO/KETO REDUCTASE"/>
    <property type="match status" value="1"/>
</dbReference>
<dbReference type="InterPro" id="IPR018170">
    <property type="entry name" value="Aldo/ket_reductase_CS"/>
</dbReference>
<dbReference type="FunFam" id="3.20.20.100:FF:000002">
    <property type="entry name" value="2,5-diketo-D-gluconic acid reductase A"/>
    <property type="match status" value="1"/>
</dbReference>
<dbReference type="OrthoDB" id="416253at2759"/>
<evidence type="ECO:0000313" key="6">
    <source>
        <dbReference type="EMBL" id="EGO23254.1"/>
    </source>
</evidence>
<dbReference type="PROSITE" id="PS00062">
    <property type="entry name" value="ALDOKETO_REDUCTASE_2"/>
    <property type="match status" value="1"/>
</dbReference>
<keyword evidence="1" id="KW-0560">Oxidoreductase</keyword>
<accession>F8P276</accession>
<dbReference type="InterPro" id="IPR044494">
    <property type="entry name" value="AKR3C2/3"/>
</dbReference>
<evidence type="ECO:0000256" key="2">
    <source>
        <dbReference type="PIRSR" id="PIRSR000097-1"/>
    </source>
</evidence>
<dbReference type="Proteomes" id="UP000008064">
    <property type="component" value="Unassembled WGS sequence"/>
</dbReference>
<dbReference type="KEGG" id="sla:SERLADRAFT_472142"/>
<dbReference type="SUPFAM" id="SSF51430">
    <property type="entry name" value="NAD(P)-linked oxidoreductase"/>
    <property type="match status" value="1"/>
</dbReference>
<dbReference type="InterPro" id="IPR020471">
    <property type="entry name" value="AKR"/>
</dbReference>
<dbReference type="GO" id="GO:0016616">
    <property type="term" value="F:oxidoreductase activity, acting on the CH-OH group of donors, NAD or NADP as acceptor"/>
    <property type="evidence" value="ECO:0007669"/>
    <property type="project" value="UniProtKB-ARBA"/>
</dbReference>
<evidence type="ECO:0000256" key="4">
    <source>
        <dbReference type="PIRSR" id="PIRSR000097-3"/>
    </source>
</evidence>
<feature type="site" description="Lowers pKa of active site Tyr" evidence="4">
    <location>
        <position position="81"/>
    </location>
</feature>
<evidence type="ECO:0000256" key="3">
    <source>
        <dbReference type="PIRSR" id="PIRSR000097-2"/>
    </source>
</evidence>
<dbReference type="PIRSF" id="PIRSF000097">
    <property type="entry name" value="AKR"/>
    <property type="match status" value="1"/>
</dbReference>
<sequence>MSPPLFTLPSGDKIPSVAFGTAPVDERYLTPEFLEDVLKRAIQNGHRHFDEAEMYTTEPVLGSALKAFPAISRSELFITSKVHPWMGIKHKDVEGALLNSLKALGLDYIDLYLIHMPFLDVEGLTLEETWASMESVKAKGLVRHIGVSNFRPSTLERLLKSAVEKPEVNQIELHPYHFEHDTVDFCREHNILVAAYSPLAPLGPCSDGPLAPILNSIADKYNVTPGQILLKWQHQQGFLPVTSTTRDERQKALLNLDFTLEECDVRLITEKGATWHEQLFRWGMGTPREGEDIEYDKLMAKSL</sequence>
<evidence type="ECO:0000256" key="1">
    <source>
        <dbReference type="ARBA" id="ARBA00023002"/>
    </source>
</evidence>
<dbReference type="InterPro" id="IPR023210">
    <property type="entry name" value="NADP_OxRdtase_dom"/>
</dbReference>
<dbReference type="CDD" id="cd19120">
    <property type="entry name" value="AKR_AKR3C2-3"/>
    <property type="match status" value="1"/>
</dbReference>
<name>F8P276_SERL9</name>
<protein>
    <submittedName>
        <fullName evidence="6">Oxidoreductase</fullName>
    </submittedName>
</protein>
<feature type="binding site" evidence="3">
    <location>
        <position position="115"/>
    </location>
    <ligand>
        <name>substrate</name>
    </ligand>
</feature>
<gene>
    <name evidence="6" type="primary">oxr3</name>
    <name evidence="6" type="ORF">SERLADRAFT_472142</name>
</gene>
<dbReference type="HOGENOM" id="CLU_023205_0_3_1"/>
<dbReference type="GO" id="GO:0016652">
    <property type="term" value="F:oxidoreductase activity, acting on NAD(P)H as acceptor"/>
    <property type="evidence" value="ECO:0007669"/>
    <property type="project" value="InterPro"/>
</dbReference>
<proteinExistence type="predicted"/>
<organism evidence="7">
    <name type="scientific">Serpula lacrymans var. lacrymans (strain S7.9)</name>
    <name type="common">Dry rot fungus</name>
    <dbReference type="NCBI Taxonomy" id="578457"/>
    <lineage>
        <taxon>Eukaryota</taxon>
        <taxon>Fungi</taxon>
        <taxon>Dikarya</taxon>
        <taxon>Basidiomycota</taxon>
        <taxon>Agaricomycotina</taxon>
        <taxon>Agaricomycetes</taxon>
        <taxon>Agaricomycetidae</taxon>
        <taxon>Boletales</taxon>
        <taxon>Coniophorineae</taxon>
        <taxon>Serpulaceae</taxon>
        <taxon>Serpula</taxon>
    </lineage>
</organism>
<dbReference type="GeneID" id="18820077"/>
<feature type="active site" description="Proton donor" evidence="2">
    <location>
        <position position="55"/>
    </location>
</feature>
<dbReference type="AlphaFoldDB" id="F8P276"/>
<reference evidence="7" key="1">
    <citation type="journal article" date="2011" name="Science">
        <title>The plant cell wall-decomposing machinery underlies the functional diversity of forest fungi.</title>
        <authorList>
            <person name="Eastwood D.C."/>
            <person name="Floudas D."/>
            <person name="Binder M."/>
            <person name="Majcherczyk A."/>
            <person name="Schneider P."/>
            <person name="Aerts A."/>
            <person name="Asiegbu F.O."/>
            <person name="Baker S.E."/>
            <person name="Barry K."/>
            <person name="Bendiksby M."/>
            <person name="Blumentritt M."/>
            <person name="Coutinho P.M."/>
            <person name="Cullen D."/>
            <person name="de Vries R.P."/>
            <person name="Gathman A."/>
            <person name="Goodell B."/>
            <person name="Henrissat B."/>
            <person name="Ihrmark K."/>
            <person name="Kauserud H."/>
            <person name="Kohler A."/>
            <person name="LaButti K."/>
            <person name="Lapidus A."/>
            <person name="Lavin J.L."/>
            <person name="Lee Y.-H."/>
            <person name="Lindquist E."/>
            <person name="Lilly W."/>
            <person name="Lucas S."/>
            <person name="Morin E."/>
            <person name="Murat C."/>
            <person name="Oguiza J.A."/>
            <person name="Park J."/>
            <person name="Pisabarro A.G."/>
            <person name="Riley R."/>
            <person name="Rosling A."/>
            <person name="Salamov A."/>
            <person name="Schmidt O."/>
            <person name="Schmutz J."/>
            <person name="Skrede I."/>
            <person name="Stenlid J."/>
            <person name="Wiebenga A."/>
            <person name="Xie X."/>
            <person name="Kuees U."/>
            <person name="Hibbett D.S."/>
            <person name="Hoffmeister D."/>
            <person name="Hoegberg N."/>
            <person name="Martin F."/>
            <person name="Grigoriev I.V."/>
            <person name="Watkinson S.C."/>
        </authorList>
    </citation>
    <scope>NUCLEOTIDE SEQUENCE [LARGE SCALE GENOMIC DNA]</scope>
    <source>
        <strain evidence="7">S7.9</strain>
    </source>
</reference>
<evidence type="ECO:0000259" key="5">
    <source>
        <dbReference type="Pfam" id="PF00248"/>
    </source>
</evidence>
<dbReference type="PRINTS" id="PR00069">
    <property type="entry name" value="ALDKETRDTASE"/>
</dbReference>
<dbReference type="EMBL" id="GL945436">
    <property type="protein sequence ID" value="EGO23254.1"/>
    <property type="molecule type" value="Genomic_DNA"/>
</dbReference>
<evidence type="ECO:0000313" key="7">
    <source>
        <dbReference type="Proteomes" id="UP000008064"/>
    </source>
</evidence>
<dbReference type="Pfam" id="PF00248">
    <property type="entry name" value="Aldo_ket_red"/>
    <property type="match status" value="1"/>
</dbReference>
<feature type="domain" description="NADP-dependent oxidoreductase" evidence="5">
    <location>
        <begin position="17"/>
        <end position="271"/>
    </location>
</feature>